<keyword evidence="2" id="KW-1185">Reference proteome</keyword>
<sequence>MWYRPPESCQYPNSRYVPAGSVRAPVVRCTPSEQIRTPLAACGKSRFAPPAPRTATPTLRAVRQVAECRVSEAAVGAPAVKVLGVSRSWTTRGVPASACPLARAVSAITAAPATAPARTGNGGKVGNAG</sequence>
<dbReference type="AlphaFoldDB" id="A0A2V4NJ03"/>
<proteinExistence type="predicted"/>
<evidence type="ECO:0000313" key="2">
    <source>
        <dbReference type="Proteomes" id="UP000248039"/>
    </source>
</evidence>
<gene>
    <name evidence="1" type="ORF">C7C46_27675</name>
</gene>
<dbReference type="EMBL" id="PYBW01000122">
    <property type="protein sequence ID" value="PYC70184.1"/>
    <property type="molecule type" value="Genomic_DNA"/>
</dbReference>
<name>A0A2V4NJ03_9ACTN</name>
<evidence type="ECO:0000313" key="1">
    <source>
        <dbReference type="EMBL" id="PYC70184.1"/>
    </source>
</evidence>
<reference evidence="1 2" key="1">
    <citation type="submission" date="2018-03" db="EMBL/GenBank/DDBJ databases">
        <title>Bioinformatic expansion and discovery of thiopeptide antibiotics.</title>
        <authorList>
            <person name="Schwalen C.J."/>
            <person name="Hudson G.A."/>
            <person name="Mitchell D.A."/>
        </authorList>
    </citation>
    <scope>NUCLEOTIDE SEQUENCE [LARGE SCALE GENOMIC DNA]</scope>
    <source>
        <strain evidence="1 2">ATCC 21389</strain>
    </source>
</reference>
<organism evidence="1 2">
    <name type="scientific">Streptomyces tateyamensis</name>
    <dbReference type="NCBI Taxonomy" id="565073"/>
    <lineage>
        <taxon>Bacteria</taxon>
        <taxon>Bacillati</taxon>
        <taxon>Actinomycetota</taxon>
        <taxon>Actinomycetes</taxon>
        <taxon>Kitasatosporales</taxon>
        <taxon>Streptomycetaceae</taxon>
        <taxon>Streptomyces</taxon>
    </lineage>
</organism>
<comment type="caution">
    <text evidence="1">The sequence shown here is derived from an EMBL/GenBank/DDBJ whole genome shotgun (WGS) entry which is preliminary data.</text>
</comment>
<protein>
    <submittedName>
        <fullName evidence="1">Uncharacterized protein</fullName>
    </submittedName>
</protein>
<dbReference type="Proteomes" id="UP000248039">
    <property type="component" value="Unassembled WGS sequence"/>
</dbReference>
<accession>A0A2V4NJ03</accession>